<dbReference type="STRING" id="1618574.UT24_C0005G0008"/>
<feature type="transmembrane region" description="Helical" evidence="1">
    <location>
        <begin position="83"/>
        <end position="109"/>
    </location>
</feature>
<proteinExistence type="predicted"/>
<reference evidence="2 3" key="1">
    <citation type="journal article" date="2015" name="Nature">
        <title>rRNA introns, odd ribosomes, and small enigmatic genomes across a large radiation of phyla.</title>
        <authorList>
            <person name="Brown C.T."/>
            <person name="Hug L.A."/>
            <person name="Thomas B.C."/>
            <person name="Sharon I."/>
            <person name="Castelle C.J."/>
            <person name="Singh A."/>
            <person name="Wilkins M.J."/>
            <person name="Williams K.H."/>
            <person name="Banfield J.F."/>
        </authorList>
    </citation>
    <scope>NUCLEOTIDE SEQUENCE [LARGE SCALE GENOMIC DNA]</scope>
</reference>
<evidence type="ECO:0000256" key="1">
    <source>
        <dbReference type="SAM" id="Phobius"/>
    </source>
</evidence>
<dbReference type="Proteomes" id="UP000033881">
    <property type="component" value="Unassembled WGS sequence"/>
</dbReference>
<evidence type="ECO:0000313" key="2">
    <source>
        <dbReference type="EMBL" id="KKR01299.1"/>
    </source>
</evidence>
<gene>
    <name evidence="2" type="ORF">UT24_C0005G0008</name>
</gene>
<dbReference type="EMBL" id="LBWB01000005">
    <property type="protein sequence ID" value="KKR01299.1"/>
    <property type="molecule type" value="Genomic_DNA"/>
</dbReference>
<comment type="caution">
    <text evidence="2">The sequence shown here is derived from an EMBL/GenBank/DDBJ whole genome shotgun (WGS) entry which is preliminary data.</text>
</comment>
<evidence type="ECO:0000313" key="3">
    <source>
        <dbReference type="Proteomes" id="UP000033881"/>
    </source>
</evidence>
<organism evidence="2 3">
    <name type="scientific">Candidatus Woesebacteria bacterium GW2011_GWB1_39_12</name>
    <dbReference type="NCBI Taxonomy" id="1618574"/>
    <lineage>
        <taxon>Bacteria</taxon>
        <taxon>Candidatus Woeseibacteriota</taxon>
    </lineage>
</organism>
<keyword evidence="1" id="KW-0472">Membrane</keyword>
<sequence>MRNLLAQRSNPVGGPLTGIGNIGIGSNAVRLLADVLSTTIGLMTVIAAIYFMFILITGAIGIIGSGGDKGAFEDARRKITTGVIGLVVVIAAMFIMDLITTLLGINNILDIGEMIQRIRLGAGGSPIGPPGCIISGGSCGVGDVCCNSPAEGCFAGICQ</sequence>
<feature type="transmembrane region" description="Helical" evidence="1">
    <location>
        <begin position="40"/>
        <end position="63"/>
    </location>
</feature>
<accession>A0A0G0MB78</accession>
<dbReference type="AlphaFoldDB" id="A0A0G0MB78"/>
<protein>
    <submittedName>
        <fullName evidence="2">Uncharacterized protein</fullName>
    </submittedName>
</protein>
<keyword evidence="1" id="KW-1133">Transmembrane helix</keyword>
<name>A0A0G0MB78_9BACT</name>
<keyword evidence="1" id="KW-0812">Transmembrane</keyword>